<dbReference type="PROSITE" id="PS50935">
    <property type="entry name" value="SSB"/>
    <property type="match status" value="1"/>
</dbReference>
<evidence type="ECO:0000256" key="2">
    <source>
        <dbReference type="PROSITE-ProRule" id="PRU00252"/>
    </source>
</evidence>
<dbReference type="Gene3D" id="2.40.50.140">
    <property type="entry name" value="Nucleic acid-binding proteins"/>
    <property type="match status" value="1"/>
</dbReference>
<gene>
    <name evidence="4" type="ORF">GX859_11375</name>
</gene>
<dbReference type="SUPFAM" id="SSF50249">
    <property type="entry name" value="Nucleic acid-binding proteins"/>
    <property type="match status" value="1"/>
</dbReference>
<dbReference type="EMBL" id="JAAZHI010000222">
    <property type="protein sequence ID" value="NLA56870.1"/>
    <property type="molecule type" value="Genomic_DNA"/>
</dbReference>
<name>A0A7X6SX77_9CORY</name>
<dbReference type="GO" id="GO:0003697">
    <property type="term" value="F:single-stranded DNA binding"/>
    <property type="evidence" value="ECO:0007669"/>
    <property type="project" value="InterPro"/>
</dbReference>
<accession>A0A7X6SX77</accession>
<evidence type="ECO:0000256" key="1">
    <source>
        <dbReference type="ARBA" id="ARBA00023125"/>
    </source>
</evidence>
<keyword evidence="1 2" id="KW-0238">DNA-binding</keyword>
<organism evidence="4 5">
    <name type="scientific">Corynebacterium humireducens</name>
    <dbReference type="NCBI Taxonomy" id="1223514"/>
    <lineage>
        <taxon>Bacteria</taxon>
        <taxon>Bacillati</taxon>
        <taxon>Actinomycetota</taxon>
        <taxon>Actinomycetes</taxon>
        <taxon>Mycobacteriales</taxon>
        <taxon>Corynebacteriaceae</taxon>
        <taxon>Corynebacterium</taxon>
    </lineage>
</organism>
<dbReference type="Proteomes" id="UP000557899">
    <property type="component" value="Unassembled WGS sequence"/>
</dbReference>
<dbReference type="Pfam" id="PF00436">
    <property type="entry name" value="SSB"/>
    <property type="match status" value="1"/>
</dbReference>
<sequence>MAQTTSTIIGNLTEEPVLHYFEKTDNYKARVRMASSRRARDRDKTDTWSDVDPLYIYLEMWGPLALNAKKSLTRGMPVIAHGTLVTDEWDDKEGNRQRMILLRCYSLGLDLNRYVIASQRIETAEKNLIGAALPTDVDPRGLCDRVHKGEPVASESEGDGAQAPPF</sequence>
<evidence type="ECO:0000313" key="5">
    <source>
        <dbReference type="Proteomes" id="UP000557899"/>
    </source>
</evidence>
<dbReference type="InterPro" id="IPR012340">
    <property type="entry name" value="NA-bd_OB-fold"/>
</dbReference>
<dbReference type="CDD" id="cd04496">
    <property type="entry name" value="SSB_OBF"/>
    <property type="match status" value="1"/>
</dbReference>
<dbReference type="AlphaFoldDB" id="A0A7X6SX77"/>
<reference evidence="4 5" key="1">
    <citation type="journal article" date="2020" name="Biotechnol. Biofuels">
        <title>New insights from the biogas microbiome by comprehensive genome-resolved metagenomics of nearly 1600 species originating from multiple anaerobic digesters.</title>
        <authorList>
            <person name="Campanaro S."/>
            <person name="Treu L."/>
            <person name="Rodriguez-R L.M."/>
            <person name="Kovalovszki A."/>
            <person name="Ziels R.M."/>
            <person name="Maus I."/>
            <person name="Zhu X."/>
            <person name="Kougias P.G."/>
            <person name="Basile A."/>
            <person name="Luo G."/>
            <person name="Schluter A."/>
            <person name="Konstantinidis K.T."/>
            <person name="Angelidaki I."/>
        </authorList>
    </citation>
    <scope>NUCLEOTIDE SEQUENCE [LARGE SCALE GENOMIC DNA]</scope>
    <source>
        <strain evidence="4">AS15tlH2ME_198</strain>
    </source>
</reference>
<evidence type="ECO:0000313" key="4">
    <source>
        <dbReference type="EMBL" id="NLA56870.1"/>
    </source>
</evidence>
<dbReference type="InterPro" id="IPR000424">
    <property type="entry name" value="Primosome_PriB/ssb"/>
</dbReference>
<protein>
    <submittedName>
        <fullName evidence="4">Single-stranded DNA-binding protein</fullName>
    </submittedName>
</protein>
<comment type="caution">
    <text evidence="4">The sequence shown here is derived from an EMBL/GenBank/DDBJ whole genome shotgun (WGS) entry which is preliminary data.</text>
</comment>
<feature type="region of interest" description="Disordered" evidence="3">
    <location>
        <begin position="146"/>
        <end position="166"/>
    </location>
</feature>
<proteinExistence type="predicted"/>
<evidence type="ECO:0000256" key="3">
    <source>
        <dbReference type="SAM" id="MobiDB-lite"/>
    </source>
</evidence>